<dbReference type="PANTHER" id="PTHR42791:SF14">
    <property type="entry name" value="N-ACETYLTRANSFERASE DOMAIN-CONTAINING PROTEIN"/>
    <property type="match status" value="1"/>
</dbReference>
<dbReference type="KEGG" id="bfu:BCIN_11g02020"/>
<dbReference type="SUPFAM" id="SSF55729">
    <property type="entry name" value="Acyl-CoA N-acyltransferases (Nat)"/>
    <property type="match status" value="1"/>
</dbReference>
<organism evidence="2 3">
    <name type="scientific">Botryotinia fuckeliana (strain B05.10)</name>
    <name type="common">Noble rot fungus</name>
    <name type="synonym">Botrytis cinerea</name>
    <dbReference type="NCBI Taxonomy" id="332648"/>
    <lineage>
        <taxon>Eukaryota</taxon>
        <taxon>Fungi</taxon>
        <taxon>Dikarya</taxon>
        <taxon>Ascomycota</taxon>
        <taxon>Pezizomycotina</taxon>
        <taxon>Leotiomycetes</taxon>
        <taxon>Helotiales</taxon>
        <taxon>Sclerotiniaceae</taxon>
        <taxon>Botrytis</taxon>
    </lineage>
</organism>
<dbReference type="AlphaFoldDB" id="A0A384JWH8"/>
<evidence type="ECO:0000259" key="1">
    <source>
        <dbReference type="Pfam" id="PF00583"/>
    </source>
</evidence>
<accession>A0A384JWH8</accession>
<dbReference type="OrthoDB" id="410198at2759"/>
<dbReference type="InterPro" id="IPR052523">
    <property type="entry name" value="Trichothecene_AcTrans"/>
</dbReference>
<evidence type="ECO:0000313" key="2">
    <source>
        <dbReference type="EMBL" id="ATZ54882.1"/>
    </source>
</evidence>
<dbReference type="PANTHER" id="PTHR42791">
    <property type="entry name" value="GNAT FAMILY ACETYLTRANSFERASE"/>
    <property type="match status" value="1"/>
</dbReference>
<dbReference type="GeneID" id="5437268"/>
<dbReference type="InterPro" id="IPR016181">
    <property type="entry name" value="Acyl_CoA_acyltransferase"/>
</dbReference>
<dbReference type="Pfam" id="PF00583">
    <property type="entry name" value="Acetyltransf_1"/>
    <property type="match status" value="1"/>
</dbReference>
<protein>
    <recommendedName>
        <fullName evidence="1">N-acetyltransferase domain-containing protein</fullName>
    </recommendedName>
</protein>
<keyword evidence="3" id="KW-1185">Reference proteome</keyword>
<dbReference type="OMA" id="NEWAEYL"/>
<name>A0A384JWH8_BOTFB</name>
<reference evidence="2 3" key="3">
    <citation type="journal article" date="2017" name="Mol. Plant Pathol.">
        <title>A gapless genome sequence of the fungus Botrytis cinerea.</title>
        <authorList>
            <person name="Van Kan J.A."/>
            <person name="Stassen J.H."/>
            <person name="Mosbach A."/>
            <person name="Van Der Lee T.A."/>
            <person name="Faino L."/>
            <person name="Farmer A.D."/>
            <person name="Papasotiriou D.G."/>
            <person name="Zhou S."/>
            <person name="Seidl M.F."/>
            <person name="Cottam E."/>
            <person name="Edel D."/>
            <person name="Hahn M."/>
            <person name="Schwartz D.C."/>
            <person name="Dietrich R.A."/>
            <person name="Widdison S."/>
            <person name="Scalliet G."/>
        </authorList>
    </citation>
    <scope>NUCLEOTIDE SEQUENCE [LARGE SCALE GENOMIC DNA]</scope>
    <source>
        <strain evidence="2 3">B05.10</strain>
    </source>
</reference>
<dbReference type="VEuPathDB" id="FungiDB:Bcin11g02020"/>
<evidence type="ECO:0000313" key="3">
    <source>
        <dbReference type="Proteomes" id="UP000001798"/>
    </source>
</evidence>
<dbReference type="EMBL" id="CP009815">
    <property type="protein sequence ID" value="ATZ54882.1"/>
    <property type="molecule type" value="Genomic_DNA"/>
</dbReference>
<sequence length="249" mass="28319">MASHSTSNPSTSISLPIPIPTSKSNLHLLPCDPLVDSPAILAQQIAAFSNPHEPFFFVLFPETEEKEKAVKRLVDNWVGDEKAKYVKVVDGDGTLISAAKWLINNESLSEEQKKERITVDWHADQDSNEWAEYLMNWVHQHQISRTKGKPCVILDILTTHPSHQRLGAGTLLMQYGTTIADSLDLPAYIEGTIIAKHLYEGHGFKAVPDRYIEVDVPEKWRGREERPKIEFFFYERLRSGENRDKSIRG</sequence>
<proteinExistence type="predicted"/>
<dbReference type="RefSeq" id="XP_001556688.1">
    <property type="nucleotide sequence ID" value="XM_001556638.2"/>
</dbReference>
<dbReference type="Gene3D" id="3.40.630.30">
    <property type="match status" value="1"/>
</dbReference>
<feature type="domain" description="N-acetyltransferase" evidence="1">
    <location>
        <begin position="133"/>
        <end position="204"/>
    </location>
</feature>
<gene>
    <name evidence="2" type="ORF">BCIN_11g02020</name>
</gene>
<reference evidence="2 3" key="1">
    <citation type="journal article" date="2011" name="PLoS Genet.">
        <title>Genomic analysis of the necrotrophic fungal pathogens Sclerotinia sclerotiorum and Botrytis cinerea.</title>
        <authorList>
            <person name="Amselem J."/>
            <person name="Cuomo C.A."/>
            <person name="van Kan J.A."/>
            <person name="Viaud M."/>
            <person name="Benito E.P."/>
            <person name="Couloux A."/>
            <person name="Coutinho P.M."/>
            <person name="de Vries R.P."/>
            <person name="Dyer P.S."/>
            <person name="Fillinger S."/>
            <person name="Fournier E."/>
            <person name="Gout L."/>
            <person name="Hahn M."/>
            <person name="Kohn L."/>
            <person name="Lapalu N."/>
            <person name="Plummer K.M."/>
            <person name="Pradier J.M."/>
            <person name="Quevillon E."/>
            <person name="Sharon A."/>
            <person name="Simon A."/>
            <person name="ten Have A."/>
            <person name="Tudzynski B."/>
            <person name="Tudzynski P."/>
            <person name="Wincker P."/>
            <person name="Andrew M."/>
            <person name="Anthouard V."/>
            <person name="Beever R.E."/>
            <person name="Beffa R."/>
            <person name="Benoit I."/>
            <person name="Bouzid O."/>
            <person name="Brault B."/>
            <person name="Chen Z."/>
            <person name="Choquer M."/>
            <person name="Collemare J."/>
            <person name="Cotton P."/>
            <person name="Danchin E.G."/>
            <person name="Da Silva C."/>
            <person name="Gautier A."/>
            <person name="Giraud C."/>
            <person name="Giraud T."/>
            <person name="Gonzalez C."/>
            <person name="Grossetete S."/>
            <person name="Guldener U."/>
            <person name="Henrissat B."/>
            <person name="Howlett B.J."/>
            <person name="Kodira C."/>
            <person name="Kretschmer M."/>
            <person name="Lappartient A."/>
            <person name="Leroch M."/>
            <person name="Levis C."/>
            <person name="Mauceli E."/>
            <person name="Neuveglise C."/>
            <person name="Oeser B."/>
            <person name="Pearson M."/>
            <person name="Poulain J."/>
            <person name="Poussereau N."/>
            <person name="Quesneville H."/>
            <person name="Rascle C."/>
            <person name="Schumacher J."/>
            <person name="Segurens B."/>
            <person name="Sexton A."/>
            <person name="Silva E."/>
            <person name="Sirven C."/>
            <person name="Soanes D.M."/>
            <person name="Talbot N.J."/>
            <person name="Templeton M."/>
            <person name="Yandava C."/>
            <person name="Yarden O."/>
            <person name="Zeng Q."/>
            <person name="Rollins J.A."/>
            <person name="Lebrun M.H."/>
            <person name="Dickman M."/>
        </authorList>
    </citation>
    <scope>NUCLEOTIDE SEQUENCE [LARGE SCALE GENOMIC DNA]</scope>
    <source>
        <strain evidence="2 3">B05.10</strain>
    </source>
</reference>
<reference evidence="2 3" key="2">
    <citation type="journal article" date="2012" name="Eukaryot. Cell">
        <title>Genome update of Botrytis cinerea strains B05.10 and T4.</title>
        <authorList>
            <person name="Staats M."/>
            <person name="van Kan J.A."/>
        </authorList>
    </citation>
    <scope>NUCLEOTIDE SEQUENCE [LARGE SCALE GENOMIC DNA]</scope>
    <source>
        <strain evidence="2 3">B05.10</strain>
    </source>
</reference>
<dbReference type="GO" id="GO:0016747">
    <property type="term" value="F:acyltransferase activity, transferring groups other than amino-acyl groups"/>
    <property type="evidence" value="ECO:0007669"/>
    <property type="project" value="InterPro"/>
</dbReference>
<dbReference type="InterPro" id="IPR000182">
    <property type="entry name" value="GNAT_dom"/>
</dbReference>
<dbReference type="Proteomes" id="UP000001798">
    <property type="component" value="Chromosome 11"/>
</dbReference>